<protein>
    <submittedName>
        <fullName evidence="1">Uncharacterized protein</fullName>
    </submittedName>
</protein>
<name>A0A1I5YHR4_9BACT</name>
<dbReference type="STRING" id="1465490.SAMN05444277_11256"/>
<organism evidence="1 2">
    <name type="scientific">Parafilimonas terrae</name>
    <dbReference type="NCBI Taxonomy" id="1465490"/>
    <lineage>
        <taxon>Bacteria</taxon>
        <taxon>Pseudomonadati</taxon>
        <taxon>Bacteroidota</taxon>
        <taxon>Chitinophagia</taxon>
        <taxon>Chitinophagales</taxon>
        <taxon>Chitinophagaceae</taxon>
        <taxon>Parafilimonas</taxon>
    </lineage>
</organism>
<dbReference type="Proteomes" id="UP000199031">
    <property type="component" value="Unassembled WGS sequence"/>
</dbReference>
<accession>A0A1I5YHR4</accession>
<dbReference type="AlphaFoldDB" id="A0A1I5YHR4"/>
<evidence type="ECO:0000313" key="2">
    <source>
        <dbReference type="Proteomes" id="UP000199031"/>
    </source>
</evidence>
<evidence type="ECO:0000313" key="1">
    <source>
        <dbReference type="EMBL" id="SFQ43690.1"/>
    </source>
</evidence>
<proteinExistence type="predicted"/>
<keyword evidence="2" id="KW-1185">Reference proteome</keyword>
<dbReference type="EMBL" id="FOXQ01000012">
    <property type="protein sequence ID" value="SFQ43690.1"/>
    <property type="molecule type" value="Genomic_DNA"/>
</dbReference>
<gene>
    <name evidence="1" type="ORF">SAMN05444277_11256</name>
</gene>
<reference evidence="1 2" key="1">
    <citation type="submission" date="2016-10" db="EMBL/GenBank/DDBJ databases">
        <authorList>
            <person name="de Groot N.N."/>
        </authorList>
    </citation>
    <scope>NUCLEOTIDE SEQUENCE [LARGE SCALE GENOMIC DNA]</scope>
    <source>
        <strain evidence="1 2">DSM 28286</strain>
    </source>
</reference>
<sequence>MAAGFCFKLQGTGACTAKSMTEVLKDTSEVLKNTSIIFFTSYKQKSIFY</sequence>